<protein>
    <submittedName>
        <fullName evidence="2">Uncharacterized protein</fullName>
    </submittedName>
</protein>
<evidence type="ECO:0000313" key="3">
    <source>
        <dbReference type="Proteomes" id="UP000001557"/>
    </source>
</evidence>
<dbReference type="Proteomes" id="UP000001557">
    <property type="component" value="Chromosome"/>
</dbReference>
<evidence type="ECO:0000256" key="1">
    <source>
        <dbReference type="ARBA" id="ARBA00023172"/>
    </source>
</evidence>
<organism evidence="2 3">
    <name type="scientific">Shewanella baltica (strain OS155 / ATCC BAA-1091)</name>
    <dbReference type="NCBI Taxonomy" id="325240"/>
    <lineage>
        <taxon>Bacteria</taxon>
        <taxon>Pseudomonadati</taxon>
        <taxon>Pseudomonadota</taxon>
        <taxon>Gammaproteobacteria</taxon>
        <taxon>Alteromonadales</taxon>
        <taxon>Shewanellaceae</taxon>
        <taxon>Shewanella</taxon>
    </lineage>
</organism>
<evidence type="ECO:0000313" key="2">
    <source>
        <dbReference type="EMBL" id="ABN61805.1"/>
    </source>
</evidence>
<proteinExistence type="predicted"/>
<reference evidence="2 3" key="1">
    <citation type="submission" date="2007-02" db="EMBL/GenBank/DDBJ databases">
        <title>Complete sequence of chromosome of Shewanella baltica OS155.</title>
        <authorList>
            <consortium name="US DOE Joint Genome Institute"/>
            <person name="Copeland A."/>
            <person name="Lucas S."/>
            <person name="Lapidus A."/>
            <person name="Barry K."/>
            <person name="Detter J.C."/>
            <person name="Glavina del Rio T."/>
            <person name="Hammon N."/>
            <person name="Israni S."/>
            <person name="Dalin E."/>
            <person name="Tice H."/>
            <person name="Pitluck S."/>
            <person name="Sims D.R."/>
            <person name="Brettin T."/>
            <person name="Bruce D."/>
            <person name="Han C."/>
            <person name="Tapia R."/>
            <person name="Brainard J."/>
            <person name="Schmutz J."/>
            <person name="Larimer F."/>
            <person name="Land M."/>
            <person name="Hauser L."/>
            <person name="Kyrpides N."/>
            <person name="Mikhailova N."/>
            <person name="Brettar I."/>
            <person name="Klappenbach J."/>
            <person name="Konstantinidis K."/>
            <person name="Rodrigues J."/>
            <person name="Tiedje J."/>
            <person name="Richardson P."/>
        </authorList>
    </citation>
    <scope>NUCLEOTIDE SEQUENCE [LARGE SCALE GENOMIC DNA]</scope>
    <source>
        <strain evidence="3">OS155 / ATCC BAA-1091</strain>
    </source>
</reference>
<sequence>MTPPARNTSKKLKEFLSKYFAPEHLNPELKQTLLMQLAYSIQAFPAGYWEQFELIDRLVKILITKMSSGSVSNTEIFGILKKNKHLTSYPFAATICAVLPPNATPQWRTKYTAYQSIVLICCFIRYTHDQQLAISGNENALRELRLVAMDPKHRKLLDILPELDETSVELLVSKLKELRKEKYPAPQEYGLGYLELVLREAVSGSKRRRRRIRIPPISGPDTFIELNPVDAFEDAGLEVKELCVASTKPTTAQERDEAISVTAGRTFRIEDKPLTNRLKTSPPPSSRAVRAIQHKCLTEKLRIMQLSLNCSYNQLTEWDICQLIRFTTNGIKTGVNPDSCSTLLLCLLCGRDPISLGQSSNTFCLTHYKNRPCISLTHTVPASKQDVRLEKCLNNITNHLVLPLPQFLQDKLTQNVGTADLKSVINDINKQHRCRLSLGRITRFLEHWYINNGLDRAEVGLIKVRAPRNQPALSYSNFDADKLIENHHRYVSSIFEMAEIASQLPEVKPIKKQLGSALHLPPRTLHNFFRVLRSQIPRPRKQSLEELTTLHNHYVCYVWALLTFATGHRDVNAPMGQRTDFNSHNSTWWISDKENRHGISARTLILPQTAVKQLEHYLQHLQELKKRSQLIAKDIFNRADEAMTGSGNLLFFIKHQEQDNIPQIMQELTPARVKAFLGDQLPWPGNWGRHHMRSELKRLGVVPAEIDGWMGHEDIGEESMGRHSMLSTQYLNRIAQRIETLLNTHEITVVDAWKTRGSFHMNRNP</sequence>
<name>A3D4Z2_SHEB5</name>
<dbReference type="InterPro" id="IPR011010">
    <property type="entry name" value="DNA_brk_join_enz"/>
</dbReference>
<dbReference type="GO" id="GO:0015074">
    <property type="term" value="P:DNA integration"/>
    <property type="evidence" value="ECO:0007669"/>
    <property type="project" value="InterPro"/>
</dbReference>
<accession>A3D4Z2</accession>
<dbReference type="RefSeq" id="WP_011846883.1">
    <property type="nucleotide sequence ID" value="NC_009052.1"/>
</dbReference>
<dbReference type="AlphaFoldDB" id="A3D4Z2"/>
<dbReference type="HOGENOM" id="CLU_372083_0_0_6"/>
<dbReference type="KEGG" id="sbl:Sbal_2311"/>
<dbReference type="OrthoDB" id="6125299at2"/>
<dbReference type="GO" id="GO:0006310">
    <property type="term" value="P:DNA recombination"/>
    <property type="evidence" value="ECO:0007669"/>
    <property type="project" value="UniProtKB-KW"/>
</dbReference>
<dbReference type="SUPFAM" id="SSF56349">
    <property type="entry name" value="DNA breaking-rejoining enzymes"/>
    <property type="match status" value="1"/>
</dbReference>
<dbReference type="STRING" id="325240.Sbal_2311"/>
<gene>
    <name evidence="2" type="ordered locus">Sbal_2311</name>
</gene>
<keyword evidence="1" id="KW-0233">DNA recombination</keyword>
<dbReference type="Gene3D" id="1.10.443.10">
    <property type="entry name" value="Intergrase catalytic core"/>
    <property type="match status" value="1"/>
</dbReference>
<dbReference type="GO" id="GO:0003677">
    <property type="term" value="F:DNA binding"/>
    <property type="evidence" value="ECO:0007669"/>
    <property type="project" value="InterPro"/>
</dbReference>
<dbReference type="EMBL" id="CP000563">
    <property type="protein sequence ID" value="ABN61805.1"/>
    <property type="molecule type" value="Genomic_DNA"/>
</dbReference>
<dbReference type="InterPro" id="IPR013762">
    <property type="entry name" value="Integrase-like_cat_sf"/>
</dbReference>
<keyword evidence="3" id="KW-1185">Reference proteome</keyword>